<dbReference type="InterPro" id="IPR011970">
    <property type="entry name" value="MltB_2"/>
</dbReference>
<feature type="domain" description="Peptidoglycan binding-like" evidence="2">
    <location>
        <begin position="360"/>
        <end position="413"/>
    </location>
</feature>
<accession>A0A2S5JDW2</accession>
<comment type="caution">
    <text evidence="4">The sequence shown here is derived from an EMBL/GenBank/DDBJ whole genome shotgun (WGS) entry which is preliminary data.</text>
</comment>
<dbReference type="InterPro" id="IPR036366">
    <property type="entry name" value="PGBDSf"/>
</dbReference>
<reference evidence="4 5" key="1">
    <citation type="submission" date="2018-01" db="EMBL/GenBank/DDBJ databases">
        <title>Genomic Encyclopedia of Archaeal and Bacterial Type Strains, Phase II (KMG-II): from individual species to whole genera.</title>
        <authorList>
            <person name="Goeker M."/>
        </authorList>
    </citation>
    <scope>NUCLEOTIDE SEQUENCE [LARGE SCALE GENOMIC DNA]</scope>
    <source>
        <strain evidence="4 5">DSM 12048</strain>
    </source>
</reference>
<name>A0A2S5JDW2_9RHOB</name>
<dbReference type="FunFam" id="1.10.8.350:FF:000001">
    <property type="entry name" value="Lytic murein transglycosylase B"/>
    <property type="match status" value="1"/>
</dbReference>
<dbReference type="Pfam" id="PF01471">
    <property type="entry name" value="PG_binding_1"/>
    <property type="match status" value="1"/>
</dbReference>
<dbReference type="Gene3D" id="1.10.8.350">
    <property type="entry name" value="Bacterial muramidase"/>
    <property type="match status" value="1"/>
</dbReference>
<dbReference type="InterPro" id="IPR023346">
    <property type="entry name" value="Lysozyme-like_dom_sf"/>
</dbReference>
<dbReference type="Gene3D" id="1.10.101.10">
    <property type="entry name" value="PGBD-like superfamily/PGBD"/>
    <property type="match status" value="1"/>
</dbReference>
<dbReference type="Gene3D" id="1.10.530.10">
    <property type="match status" value="1"/>
</dbReference>
<dbReference type="InterPro" id="IPR031304">
    <property type="entry name" value="SLT_2"/>
</dbReference>
<keyword evidence="1" id="KW-0732">Signal</keyword>
<feature type="signal peptide" evidence="1">
    <location>
        <begin position="1"/>
        <end position="21"/>
    </location>
</feature>
<dbReference type="PANTHER" id="PTHR30163:SF8">
    <property type="entry name" value="LYTIC MUREIN TRANSGLYCOSYLASE"/>
    <property type="match status" value="1"/>
</dbReference>
<evidence type="ECO:0000256" key="1">
    <source>
        <dbReference type="SAM" id="SignalP"/>
    </source>
</evidence>
<dbReference type="GO" id="GO:0009253">
    <property type="term" value="P:peptidoglycan catabolic process"/>
    <property type="evidence" value="ECO:0007669"/>
    <property type="project" value="TreeGrafter"/>
</dbReference>
<dbReference type="OrthoDB" id="9808544at2"/>
<evidence type="ECO:0000313" key="4">
    <source>
        <dbReference type="EMBL" id="PPB79696.1"/>
    </source>
</evidence>
<dbReference type="NCBIfam" id="TIGR02283">
    <property type="entry name" value="MltB_2"/>
    <property type="match status" value="1"/>
</dbReference>
<dbReference type="Proteomes" id="UP000239736">
    <property type="component" value="Unassembled WGS sequence"/>
</dbReference>
<dbReference type="InterPro" id="IPR002477">
    <property type="entry name" value="Peptidoglycan-bd-like"/>
</dbReference>
<dbReference type="GO" id="GO:0008933">
    <property type="term" value="F:peptidoglycan lytic transglycosylase activity"/>
    <property type="evidence" value="ECO:0007669"/>
    <property type="project" value="TreeGrafter"/>
</dbReference>
<dbReference type="EMBL" id="PRDS01000010">
    <property type="protein sequence ID" value="PPB79696.1"/>
    <property type="molecule type" value="Genomic_DNA"/>
</dbReference>
<feature type="domain" description="Transglycosylase SLT" evidence="3">
    <location>
        <begin position="46"/>
        <end position="337"/>
    </location>
</feature>
<keyword evidence="5" id="KW-1185">Reference proteome</keyword>
<organism evidence="4 5">
    <name type="scientific">Albidovulum inexpectatum</name>
    <dbReference type="NCBI Taxonomy" id="196587"/>
    <lineage>
        <taxon>Bacteria</taxon>
        <taxon>Pseudomonadati</taxon>
        <taxon>Pseudomonadota</taxon>
        <taxon>Alphaproteobacteria</taxon>
        <taxon>Rhodobacterales</taxon>
        <taxon>Paracoccaceae</taxon>
        <taxon>Albidovulum</taxon>
    </lineage>
</organism>
<proteinExistence type="predicted"/>
<feature type="chain" id="PRO_5015604883" evidence="1">
    <location>
        <begin position="22"/>
        <end position="418"/>
    </location>
</feature>
<dbReference type="InterPro" id="IPR043426">
    <property type="entry name" value="MltB-like"/>
</dbReference>
<dbReference type="SUPFAM" id="SSF47090">
    <property type="entry name" value="PGBD-like"/>
    <property type="match status" value="1"/>
</dbReference>
<evidence type="ECO:0000259" key="2">
    <source>
        <dbReference type="Pfam" id="PF01471"/>
    </source>
</evidence>
<protein>
    <submittedName>
        <fullName evidence="4">Membrane-bound lytic murein transglycosylase B</fullName>
    </submittedName>
</protein>
<evidence type="ECO:0000259" key="3">
    <source>
        <dbReference type="Pfam" id="PF13406"/>
    </source>
</evidence>
<dbReference type="AlphaFoldDB" id="A0A2S5JDW2"/>
<gene>
    <name evidence="4" type="ORF">LV82_02713</name>
</gene>
<dbReference type="Pfam" id="PF13406">
    <property type="entry name" value="SLT_2"/>
    <property type="match status" value="1"/>
</dbReference>
<dbReference type="RefSeq" id="WP_104072518.1">
    <property type="nucleotide sequence ID" value="NZ_PRDS01000010.1"/>
</dbReference>
<dbReference type="InterPro" id="IPR036365">
    <property type="entry name" value="PGBD-like_sf"/>
</dbReference>
<sequence length="418" mass="45336">MRPSAAMAVLCMWIAPGAAQSGAVAVQESEMAESGQVRNVAANLDFSTWMDAFRRRALATGLRDDVLDRALTGIEVNTDVLQRDRNQGEFNLAIWDYLDSAVSEARIRDGRRRLAEHAALFDRIEAAFGVPREIVAAIWGLESAYGAVRGNIPTIEALATLAHDGRRAAFFESELIAALHIVQSGDIAPERMRGSWAGAMGHTQFMPSAWHAHAIDFDGDGRRDIWGDDPTDALASAAAYLAGYGWRKGQPWGLEVQLPDGFDFALAGPEGRRDVAEWAALGLRPVSGGVMPDQGMAEILLPAGARGPALMIFDNFGVIERYNPADAYVIAVGHLADRLAGADPFRADWPREDRVLLTAERRELQERLTRAGFDTQGVDGRIGPNTIAAIRAYQLARGLVPDGYASHVLLEQLRQAGG</sequence>
<dbReference type="SUPFAM" id="SSF53955">
    <property type="entry name" value="Lysozyme-like"/>
    <property type="match status" value="1"/>
</dbReference>
<dbReference type="PANTHER" id="PTHR30163">
    <property type="entry name" value="MEMBRANE-BOUND LYTIC MUREIN TRANSGLYCOSYLASE B"/>
    <property type="match status" value="1"/>
</dbReference>
<evidence type="ECO:0000313" key="5">
    <source>
        <dbReference type="Proteomes" id="UP000239736"/>
    </source>
</evidence>